<dbReference type="Proteomes" id="UP000006757">
    <property type="component" value="Unassembled WGS sequence"/>
</dbReference>
<sequence length="268" mass="28043">MDLSGLDSSLPAGLADAERDMTDKFRDLAGQHQGVGGLPATLTRWRALGRRATAQSLVANVLTKQQAYQVGYSAALADVLSKVQSDIGAGEDAAVALARLMDWTEARQDNDDEAPAPTKPRAARPSSAPAPSMPRYTAPGPSSLSQRTDQMEEDSTPSRPAREAIPASSPIMSPAPARPGVKTMRSATRVPTSSHAAPAGAFNFSVPIPVNVTTSEEASPSQVGPTGAKRPMENQGEPSTPRGRAAKRRNEGQRGGRRRPSPGSSVSS</sequence>
<keyword evidence="3" id="KW-1185">Reference proteome</keyword>
<evidence type="ECO:0000256" key="1">
    <source>
        <dbReference type="SAM" id="MobiDB-lite"/>
    </source>
</evidence>
<feature type="compositionally biased region" description="Polar residues" evidence="1">
    <location>
        <begin position="211"/>
        <end position="224"/>
    </location>
</feature>
<name>K1WTH3_TRIAC</name>
<evidence type="ECO:0000313" key="2">
    <source>
        <dbReference type="EMBL" id="EKD04174.1"/>
    </source>
</evidence>
<proteinExistence type="predicted"/>
<dbReference type="HOGENOM" id="CLU_1038956_0_0_1"/>
<feature type="compositionally biased region" description="Low complexity" evidence="1">
    <location>
        <begin position="115"/>
        <end position="135"/>
    </location>
</feature>
<dbReference type="AlphaFoldDB" id="K1WTH3"/>
<feature type="compositionally biased region" description="Polar residues" evidence="1">
    <location>
        <begin position="185"/>
        <end position="195"/>
    </location>
</feature>
<feature type="region of interest" description="Disordered" evidence="1">
    <location>
        <begin position="108"/>
        <end position="268"/>
    </location>
</feature>
<accession>K1WTH3</accession>
<dbReference type="InParanoid" id="K1WTH3"/>
<gene>
    <name evidence="2" type="ORF">A1Q2_01520</name>
</gene>
<dbReference type="eggNOG" id="ENOG502SDHK">
    <property type="taxonomic scope" value="Eukaryota"/>
</dbReference>
<comment type="caution">
    <text evidence="2">The sequence shown here is derived from an EMBL/GenBank/DDBJ whole genome shotgun (WGS) entry which is preliminary data.</text>
</comment>
<dbReference type="OrthoDB" id="21418at2759"/>
<dbReference type="EMBL" id="AMBO01000233">
    <property type="protein sequence ID" value="EKD04174.1"/>
    <property type="molecule type" value="Genomic_DNA"/>
</dbReference>
<evidence type="ECO:0000313" key="3">
    <source>
        <dbReference type="Proteomes" id="UP000006757"/>
    </source>
</evidence>
<organism evidence="2 3">
    <name type="scientific">Trichosporon asahii var. asahii (strain CBS 8904)</name>
    <name type="common">Yeast</name>
    <dbReference type="NCBI Taxonomy" id="1220162"/>
    <lineage>
        <taxon>Eukaryota</taxon>
        <taxon>Fungi</taxon>
        <taxon>Dikarya</taxon>
        <taxon>Basidiomycota</taxon>
        <taxon>Agaricomycotina</taxon>
        <taxon>Tremellomycetes</taxon>
        <taxon>Trichosporonales</taxon>
        <taxon>Trichosporonaceae</taxon>
        <taxon>Trichosporon</taxon>
    </lineage>
</organism>
<feature type="compositionally biased region" description="Low complexity" evidence="1">
    <location>
        <begin position="164"/>
        <end position="175"/>
    </location>
</feature>
<protein>
    <submittedName>
        <fullName evidence="2">Uncharacterized protein</fullName>
    </submittedName>
</protein>
<reference evidence="2 3" key="1">
    <citation type="journal article" date="2012" name="Eukaryot. Cell">
        <title>Genome sequence of the Trichosporon asahii environmental strain CBS 8904.</title>
        <authorList>
            <person name="Yang R.Y."/>
            <person name="Li H.T."/>
            <person name="Zhu H."/>
            <person name="Zhou G.P."/>
            <person name="Wang M."/>
            <person name="Wang L."/>
        </authorList>
    </citation>
    <scope>NUCLEOTIDE SEQUENCE [LARGE SCALE GENOMIC DNA]</scope>
    <source>
        <strain evidence="2 3">CBS 8904</strain>
    </source>
</reference>